<accession>A0A1B0AXT4</accession>
<reference evidence="1" key="2">
    <citation type="submission" date="2020-05" db="UniProtKB">
        <authorList>
            <consortium name="EnsemblMetazoa"/>
        </authorList>
    </citation>
    <scope>IDENTIFICATION</scope>
    <source>
        <strain evidence="1">IAEA</strain>
    </source>
</reference>
<name>A0A1B0AXT4_9MUSC</name>
<evidence type="ECO:0000313" key="1">
    <source>
        <dbReference type="EnsemblMetazoa" id="GPPI012316-PA"/>
    </source>
</evidence>
<reference evidence="2" key="1">
    <citation type="submission" date="2015-01" db="EMBL/GenBank/DDBJ databases">
        <authorList>
            <person name="Aksoy S."/>
            <person name="Warren W."/>
            <person name="Wilson R.K."/>
        </authorList>
    </citation>
    <scope>NUCLEOTIDE SEQUENCE [LARGE SCALE GENOMIC DNA]</scope>
    <source>
        <strain evidence="2">IAEA</strain>
    </source>
</reference>
<keyword evidence="2" id="KW-1185">Reference proteome</keyword>
<dbReference type="EMBL" id="JXJN01005403">
    <property type="status" value="NOT_ANNOTATED_CDS"/>
    <property type="molecule type" value="Genomic_DNA"/>
</dbReference>
<dbReference type="Proteomes" id="UP000092460">
    <property type="component" value="Unassembled WGS sequence"/>
</dbReference>
<protein>
    <submittedName>
        <fullName evidence="1">Uncharacterized protein</fullName>
    </submittedName>
</protein>
<proteinExistence type="predicted"/>
<dbReference type="VEuPathDB" id="VectorBase:GPPI012316"/>
<dbReference type="EnsemblMetazoa" id="GPPI012316-RA">
    <property type="protein sequence ID" value="GPPI012316-PA"/>
    <property type="gene ID" value="GPPI012316"/>
</dbReference>
<organism evidence="1 2">
    <name type="scientific">Glossina palpalis gambiensis</name>
    <dbReference type="NCBI Taxonomy" id="67801"/>
    <lineage>
        <taxon>Eukaryota</taxon>
        <taxon>Metazoa</taxon>
        <taxon>Ecdysozoa</taxon>
        <taxon>Arthropoda</taxon>
        <taxon>Hexapoda</taxon>
        <taxon>Insecta</taxon>
        <taxon>Pterygota</taxon>
        <taxon>Neoptera</taxon>
        <taxon>Endopterygota</taxon>
        <taxon>Diptera</taxon>
        <taxon>Brachycera</taxon>
        <taxon>Muscomorpha</taxon>
        <taxon>Hippoboscoidea</taxon>
        <taxon>Glossinidae</taxon>
        <taxon>Glossina</taxon>
    </lineage>
</organism>
<evidence type="ECO:0000313" key="2">
    <source>
        <dbReference type="Proteomes" id="UP000092460"/>
    </source>
</evidence>
<sequence>MVRISVGINDFGLCLVNTRKRVKRVIVFLMLRVEEDPLVFTRYTLCCDFSRYSRYKYLCSGFPVFNTLTTNKFKHELINVCHVMQLQ</sequence>
<dbReference type="AlphaFoldDB" id="A0A1B0AXT4"/>